<evidence type="ECO:0000313" key="3">
    <source>
        <dbReference type="Proteomes" id="UP000324800"/>
    </source>
</evidence>
<dbReference type="AlphaFoldDB" id="A0A5J4WK16"/>
<protein>
    <submittedName>
        <fullName evidence="2">Uncharacterized protein</fullName>
    </submittedName>
</protein>
<organism evidence="2 3">
    <name type="scientific">Streblomastix strix</name>
    <dbReference type="NCBI Taxonomy" id="222440"/>
    <lineage>
        <taxon>Eukaryota</taxon>
        <taxon>Metamonada</taxon>
        <taxon>Preaxostyla</taxon>
        <taxon>Oxymonadida</taxon>
        <taxon>Streblomastigidae</taxon>
        <taxon>Streblomastix</taxon>
    </lineage>
</organism>
<accession>A0A5J4WK16</accession>
<dbReference type="Proteomes" id="UP000324800">
    <property type="component" value="Unassembled WGS sequence"/>
</dbReference>
<name>A0A5J4WK16_9EUKA</name>
<reference evidence="2 3" key="1">
    <citation type="submission" date="2019-03" db="EMBL/GenBank/DDBJ databases">
        <title>Single cell metagenomics reveals metabolic interactions within the superorganism composed of flagellate Streblomastix strix and complex community of Bacteroidetes bacteria on its surface.</title>
        <authorList>
            <person name="Treitli S.C."/>
            <person name="Kolisko M."/>
            <person name="Husnik F."/>
            <person name="Keeling P."/>
            <person name="Hampl V."/>
        </authorList>
    </citation>
    <scope>NUCLEOTIDE SEQUENCE [LARGE SCALE GENOMIC DNA]</scope>
    <source>
        <strain evidence="2">ST1C</strain>
    </source>
</reference>
<evidence type="ECO:0000313" key="2">
    <source>
        <dbReference type="EMBL" id="KAA6394629.1"/>
    </source>
</evidence>
<gene>
    <name evidence="2" type="ORF">EZS28_009846</name>
</gene>
<dbReference type="EMBL" id="SNRW01001897">
    <property type="protein sequence ID" value="KAA6394629.1"/>
    <property type="molecule type" value="Genomic_DNA"/>
</dbReference>
<proteinExistence type="predicted"/>
<feature type="compositionally biased region" description="Low complexity" evidence="1">
    <location>
        <begin position="101"/>
        <end position="114"/>
    </location>
</feature>
<feature type="compositionally biased region" description="Polar residues" evidence="1">
    <location>
        <begin position="172"/>
        <end position="181"/>
    </location>
</feature>
<feature type="compositionally biased region" description="Acidic residues" evidence="1">
    <location>
        <begin position="90"/>
        <end position="100"/>
    </location>
</feature>
<sequence>MIPPEKPDIVYLLAGDEPDELNGFDKENGSMQSIMSFSSIKALFMTFTVPQYPTWFSPHLNDGNEKSIPQQGHLTAQGADCLGFQPLMDPEQEQSQDEPGQDQGQLDLNNLPDNPRNEGLSRLTQETRRSKANKGSTKPGPNLSVRRRRAADSANFASGRHMLMQVWRHQQGEQQPKTSPQ</sequence>
<comment type="caution">
    <text evidence="2">The sequence shown here is derived from an EMBL/GenBank/DDBJ whole genome shotgun (WGS) entry which is preliminary data.</text>
</comment>
<feature type="region of interest" description="Disordered" evidence="1">
    <location>
        <begin position="63"/>
        <end position="181"/>
    </location>
</feature>
<evidence type="ECO:0000256" key="1">
    <source>
        <dbReference type="SAM" id="MobiDB-lite"/>
    </source>
</evidence>